<gene>
    <name evidence="7" type="ORF">ITJ42_07925</name>
</gene>
<dbReference type="Pfam" id="PF00271">
    <property type="entry name" value="Helicase_C"/>
    <property type="match status" value="1"/>
</dbReference>
<comment type="caution">
    <text evidence="7">The sequence shown here is derived from an EMBL/GenBank/DDBJ whole genome shotgun (WGS) entry which is preliminary data.</text>
</comment>
<dbReference type="Proteomes" id="UP000634579">
    <property type="component" value="Unassembled WGS sequence"/>
</dbReference>
<dbReference type="InterPro" id="IPR011545">
    <property type="entry name" value="DEAD/DEAH_box_helicase_dom"/>
</dbReference>
<evidence type="ECO:0000256" key="1">
    <source>
        <dbReference type="ARBA" id="ARBA00022741"/>
    </source>
</evidence>
<dbReference type="SMART" id="SM00490">
    <property type="entry name" value="HELICc"/>
    <property type="match status" value="1"/>
</dbReference>
<evidence type="ECO:0000313" key="7">
    <source>
        <dbReference type="EMBL" id="MBF4631141.1"/>
    </source>
</evidence>
<dbReference type="EMBL" id="JADKRP010000001">
    <property type="protein sequence ID" value="MBF4631141.1"/>
    <property type="molecule type" value="Genomic_DNA"/>
</dbReference>
<keyword evidence="1" id="KW-0547">Nucleotide-binding</keyword>
<evidence type="ECO:0000256" key="2">
    <source>
        <dbReference type="ARBA" id="ARBA00022801"/>
    </source>
</evidence>
<evidence type="ECO:0000256" key="4">
    <source>
        <dbReference type="ARBA" id="ARBA00022840"/>
    </source>
</evidence>
<sequence>MSALSTSEALAYEFHKPAVSSSDDLFVFHEDQARVFFKLMDGHNVVLSAPTSFGKSAILDALIAAGRWSNIVVIVPTVALIDEIRRRLVYIASQYTLITHPTQARNGRNIMVLTQERFLELPLSLEVDFFMIDEFYKLGSSDRSDQRMSMLNIAWNRLKNTGAQYYLTGPNVDKLSDGLSGDLRNSLYVSKYRTVAVDIEDRSRVADDERLSDMSSYWGQLDGGVLVFVAAPARAERLAQAITEFDGVGAPSALTMAVAAWMASSFHPEWRVVTALRRGVAVHTGPMPRSIQRIMIRLFATQDVSTLVCTSTLIEGVNTAARNVVIYDKKINRKPIDYFTYSNVRGRAGRMSRHYVGKVITYMTPPPETLLEVDFPIESQTKEAPLSAIVQLPDGNLNDLSRERLKAVSAQTFLSVATIQANRGIDPELQVAAAKRLKSLRARWPEFTWNRYPTTAQARTVIQFGFEELLTSQQRQGMNFERLWGMLNAVRHSNGNLKDLAGSQYAYKYPQEDLSDVVTRVLSFQRNWLGFTLPSLLSAVERIFHYVSQRQVSYKHYMLQIENLFLESSVLTLDEYGLPLPLAMKLADLGLVSDADMDVVLASLVQLGRKKSIRSKLSSVELWILDDVLDGLGVRNR</sequence>
<reference evidence="7 8" key="1">
    <citation type="submission" date="2020-10" db="EMBL/GenBank/DDBJ databases">
        <title>Draft genome sequences of plant-associated actinobacteria.</title>
        <authorList>
            <person name="Tarlachkov S.V."/>
            <person name="Starodumova I.P."/>
            <person name="Dorofeeva L.V."/>
            <person name="Prisyazhnaya N.V."/>
            <person name="Roubtsova T.V."/>
            <person name="Chizhov V.N."/>
            <person name="Nadler S.A."/>
            <person name="Subbotin S.A."/>
            <person name="Evtushenko L.I."/>
        </authorList>
    </citation>
    <scope>NUCLEOTIDE SEQUENCE [LARGE SCALE GENOMIC DNA]</scope>
    <source>
        <strain evidence="7 8">VKM Ac-2886</strain>
    </source>
</reference>
<dbReference type="PANTHER" id="PTHR12131">
    <property type="entry name" value="ATP-DEPENDENT RNA AND DNA HELICASE"/>
    <property type="match status" value="1"/>
</dbReference>
<dbReference type="SMART" id="SM00487">
    <property type="entry name" value="DEXDc"/>
    <property type="match status" value="1"/>
</dbReference>
<protein>
    <submittedName>
        <fullName evidence="7">DEAD/DEAH box helicase</fullName>
    </submittedName>
</protein>
<dbReference type="GO" id="GO:0016787">
    <property type="term" value="F:hydrolase activity"/>
    <property type="evidence" value="ECO:0007669"/>
    <property type="project" value="UniProtKB-KW"/>
</dbReference>
<dbReference type="Gene3D" id="3.40.50.300">
    <property type="entry name" value="P-loop containing nucleotide triphosphate hydrolases"/>
    <property type="match status" value="2"/>
</dbReference>
<evidence type="ECO:0000259" key="6">
    <source>
        <dbReference type="PROSITE" id="PS51194"/>
    </source>
</evidence>
<dbReference type="PROSITE" id="PS51192">
    <property type="entry name" value="HELICASE_ATP_BIND_1"/>
    <property type="match status" value="1"/>
</dbReference>
<dbReference type="AlphaFoldDB" id="A0A8I0VB75"/>
<dbReference type="GO" id="GO:0003676">
    <property type="term" value="F:nucleic acid binding"/>
    <property type="evidence" value="ECO:0007669"/>
    <property type="project" value="InterPro"/>
</dbReference>
<keyword evidence="2" id="KW-0378">Hydrolase</keyword>
<evidence type="ECO:0000256" key="3">
    <source>
        <dbReference type="ARBA" id="ARBA00022806"/>
    </source>
</evidence>
<organism evidence="7 8">
    <name type="scientific">Clavibacter phaseoli</name>
    <dbReference type="NCBI Taxonomy" id="1734031"/>
    <lineage>
        <taxon>Bacteria</taxon>
        <taxon>Bacillati</taxon>
        <taxon>Actinomycetota</taxon>
        <taxon>Actinomycetes</taxon>
        <taxon>Micrococcales</taxon>
        <taxon>Microbacteriaceae</taxon>
        <taxon>Clavibacter</taxon>
    </lineage>
</organism>
<accession>A0A8I0VB75</accession>
<dbReference type="GO" id="GO:0004386">
    <property type="term" value="F:helicase activity"/>
    <property type="evidence" value="ECO:0007669"/>
    <property type="project" value="UniProtKB-KW"/>
</dbReference>
<dbReference type="PROSITE" id="PS51194">
    <property type="entry name" value="HELICASE_CTER"/>
    <property type="match status" value="1"/>
</dbReference>
<dbReference type="InterPro" id="IPR014001">
    <property type="entry name" value="Helicase_ATP-bd"/>
</dbReference>
<proteinExistence type="predicted"/>
<dbReference type="InterPro" id="IPR001650">
    <property type="entry name" value="Helicase_C-like"/>
</dbReference>
<feature type="domain" description="Helicase C-terminal" evidence="6">
    <location>
        <begin position="213"/>
        <end position="398"/>
    </location>
</feature>
<dbReference type="RefSeq" id="WP_194675017.1">
    <property type="nucleotide sequence ID" value="NZ_JADKRP010000001.1"/>
</dbReference>
<dbReference type="Pfam" id="PF00270">
    <property type="entry name" value="DEAD"/>
    <property type="match status" value="1"/>
</dbReference>
<dbReference type="SUPFAM" id="SSF52540">
    <property type="entry name" value="P-loop containing nucleoside triphosphate hydrolases"/>
    <property type="match status" value="1"/>
</dbReference>
<feature type="domain" description="Helicase ATP-binding" evidence="5">
    <location>
        <begin position="36"/>
        <end position="189"/>
    </location>
</feature>
<keyword evidence="3 7" id="KW-0347">Helicase</keyword>
<evidence type="ECO:0000259" key="5">
    <source>
        <dbReference type="PROSITE" id="PS51192"/>
    </source>
</evidence>
<name>A0A8I0VB75_9MICO</name>
<dbReference type="PANTHER" id="PTHR12131:SF1">
    <property type="entry name" value="ATP-DEPENDENT RNA HELICASE SUPV3L1, MITOCHONDRIAL-RELATED"/>
    <property type="match status" value="1"/>
</dbReference>
<evidence type="ECO:0000313" key="8">
    <source>
        <dbReference type="Proteomes" id="UP000634579"/>
    </source>
</evidence>
<keyword evidence="8" id="KW-1185">Reference proteome</keyword>
<dbReference type="InterPro" id="IPR027417">
    <property type="entry name" value="P-loop_NTPase"/>
</dbReference>
<dbReference type="InterPro" id="IPR050699">
    <property type="entry name" value="RNA-DNA_Helicase"/>
</dbReference>
<keyword evidence="4" id="KW-0067">ATP-binding</keyword>
<dbReference type="GO" id="GO:0005524">
    <property type="term" value="F:ATP binding"/>
    <property type="evidence" value="ECO:0007669"/>
    <property type="project" value="UniProtKB-KW"/>
</dbReference>